<dbReference type="InterPro" id="IPR036388">
    <property type="entry name" value="WH-like_DNA-bd_sf"/>
</dbReference>
<dbReference type="Proteomes" id="UP000324705">
    <property type="component" value="Chromosome 7B"/>
</dbReference>
<evidence type="ECO:0000259" key="10">
    <source>
        <dbReference type="Pfam" id="PF23598"/>
    </source>
</evidence>
<evidence type="ECO:0000259" key="8">
    <source>
        <dbReference type="Pfam" id="PF18052"/>
    </source>
</evidence>
<dbReference type="GO" id="GO:0043531">
    <property type="term" value="F:ADP binding"/>
    <property type="evidence" value="ECO:0007669"/>
    <property type="project" value="InterPro"/>
</dbReference>
<dbReference type="GO" id="GO:0009626">
    <property type="term" value="P:plant-type hypersensitive response"/>
    <property type="evidence" value="ECO:0007669"/>
    <property type="project" value="UniProtKB-ARBA"/>
</dbReference>
<keyword evidence="2" id="KW-0433">Leucine-rich repeat</keyword>
<dbReference type="PANTHER" id="PTHR23155">
    <property type="entry name" value="DISEASE RESISTANCE PROTEIN RP"/>
    <property type="match status" value="1"/>
</dbReference>
<evidence type="ECO:0000256" key="5">
    <source>
        <dbReference type="ARBA" id="ARBA00022821"/>
    </source>
</evidence>
<protein>
    <recommendedName>
        <fullName evidence="13">Disease resistance protein RGA3</fullName>
    </recommendedName>
</protein>
<dbReference type="GO" id="GO:0042742">
    <property type="term" value="P:defense response to bacterium"/>
    <property type="evidence" value="ECO:0007669"/>
    <property type="project" value="UniProtKB-ARBA"/>
</dbReference>
<dbReference type="Gene3D" id="1.10.8.430">
    <property type="entry name" value="Helical domain of apoptotic protease-activating factors"/>
    <property type="match status" value="1"/>
</dbReference>
<dbReference type="Gene3D" id="1.10.10.10">
    <property type="entry name" value="Winged helix-like DNA-binding domain superfamily/Winged helix DNA-binding domain"/>
    <property type="match status" value="1"/>
</dbReference>
<dbReference type="CDD" id="cd14798">
    <property type="entry name" value="RX-CC_like"/>
    <property type="match status" value="1"/>
</dbReference>
<keyword evidence="6" id="KW-0175">Coiled coil</keyword>
<keyword evidence="3" id="KW-0677">Repeat</keyword>
<dbReference type="Gene3D" id="3.40.50.300">
    <property type="entry name" value="P-loop containing nucleotide triphosphate hydrolases"/>
    <property type="match status" value="1"/>
</dbReference>
<dbReference type="InterPro" id="IPR032675">
    <property type="entry name" value="LRR_dom_sf"/>
</dbReference>
<dbReference type="InterPro" id="IPR055414">
    <property type="entry name" value="LRR_R13L4/SHOC2-like"/>
</dbReference>
<evidence type="ECO:0000256" key="4">
    <source>
        <dbReference type="ARBA" id="ARBA00022741"/>
    </source>
</evidence>
<dbReference type="PRINTS" id="PR00364">
    <property type="entry name" value="DISEASERSIST"/>
</dbReference>
<keyword evidence="4" id="KW-0547">Nucleotide-binding</keyword>
<name>A0A9R1C6M4_TRITD</name>
<evidence type="ECO:0000256" key="2">
    <source>
        <dbReference type="ARBA" id="ARBA00022614"/>
    </source>
</evidence>
<dbReference type="InterPro" id="IPR027417">
    <property type="entry name" value="P-loop_NTPase"/>
</dbReference>
<evidence type="ECO:0000259" key="9">
    <source>
        <dbReference type="Pfam" id="PF23559"/>
    </source>
</evidence>
<evidence type="ECO:0000313" key="12">
    <source>
        <dbReference type="Proteomes" id="UP000324705"/>
    </source>
</evidence>
<dbReference type="SUPFAM" id="SSF52540">
    <property type="entry name" value="P-loop containing nucleoside triphosphate hydrolases"/>
    <property type="match status" value="1"/>
</dbReference>
<dbReference type="EMBL" id="LT934124">
    <property type="protein sequence ID" value="VAI94308.1"/>
    <property type="molecule type" value="Genomic_DNA"/>
</dbReference>
<dbReference type="Pfam" id="PF23598">
    <property type="entry name" value="LRR_14"/>
    <property type="match status" value="1"/>
</dbReference>
<dbReference type="Pfam" id="PF23559">
    <property type="entry name" value="WHD_DRP"/>
    <property type="match status" value="1"/>
</dbReference>
<keyword evidence="12" id="KW-1185">Reference proteome</keyword>
<dbReference type="InterPro" id="IPR041118">
    <property type="entry name" value="Rx_N"/>
</dbReference>
<accession>A0A9R1C6M4</accession>
<evidence type="ECO:0000256" key="3">
    <source>
        <dbReference type="ARBA" id="ARBA00022737"/>
    </source>
</evidence>
<feature type="domain" description="Disease resistance N-terminal" evidence="8">
    <location>
        <begin position="14"/>
        <end position="94"/>
    </location>
</feature>
<feature type="domain" description="Disease resistance protein winged helix" evidence="9">
    <location>
        <begin position="443"/>
        <end position="509"/>
    </location>
</feature>
<feature type="domain" description="Disease resistance R13L4/SHOC-2-like LRR" evidence="10">
    <location>
        <begin position="563"/>
        <end position="803"/>
    </location>
</feature>
<dbReference type="PANTHER" id="PTHR23155:SF1095">
    <property type="entry name" value="OS05G0250700 PROTEIN"/>
    <property type="match status" value="1"/>
</dbReference>
<dbReference type="Gramene" id="TRITD7Bv1G233660.3">
    <property type="protein sequence ID" value="TRITD7Bv1G233660.3"/>
    <property type="gene ID" value="TRITD7Bv1G233660"/>
</dbReference>
<keyword evidence="5" id="KW-0611">Plant defense</keyword>
<proteinExistence type="inferred from homology"/>
<evidence type="ECO:0008006" key="13">
    <source>
        <dbReference type="Google" id="ProtNLM"/>
    </source>
</evidence>
<dbReference type="Pfam" id="PF00931">
    <property type="entry name" value="NB-ARC"/>
    <property type="match status" value="1"/>
</dbReference>
<dbReference type="Gene3D" id="1.20.5.4130">
    <property type="match status" value="1"/>
</dbReference>
<dbReference type="SUPFAM" id="SSF52058">
    <property type="entry name" value="L domain-like"/>
    <property type="match status" value="1"/>
</dbReference>
<dbReference type="InterPro" id="IPR044974">
    <property type="entry name" value="Disease_R_plants"/>
</dbReference>
<dbReference type="Gene3D" id="3.80.10.10">
    <property type="entry name" value="Ribonuclease Inhibitor"/>
    <property type="match status" value="1"/>
</dbReference>
<organism evidence="11 12">
    <name type="scientific">Triticum turgidum subsp. durum</name>
    <name type="common">Durum wheat</name>
    <name type="synonym">Triticum durum</name>
    <dbReference type="NCBI Taxonomy" id="4567"/>
    <lineage>
        <taxon>Eukaryota</taxon>
        <taxon>Viridiplantae</taxon>
        <taxon>Streptophyta</taxon>
        <taxon>Embryophyta</taxon>
        <taxon>Tracheophyta</taxon>
        <taxon>Spermatophyta</taxon>
        <taxon>Magnoliopsida</taxon>
        <taxon>Liliopsida</taxon>
        <taxon>Poales</taxon>
        <taxon>Poaceae</taxon>
        <taxon>BOP clade</taxon>
        <taxon>Pooideae</taxon>
        <taxon>Triticodae</taxon>
        <taxon>Triticeae</taxon>
        <taxon>Triticinae</taxon>
        <taxon>Triticum</taxon>
    </lineage>
</organism>
<dbReference type="InterPro" id="IPR038005">
    <property type="entry name" value="RX-like_CC"/>
</dbReference>
<evidence type="ECO:0000256" key="6">
    <source>
        <dbReference type="ARBA" id="ARBA00023054"/>
    </source>
</evidence>
<reference evidence="11 12" key="1">
    <citation type="submission" date="2017-09" db="EMBL/GenBank/DDBJ databases">
        <authorList>
            <consortium name="International Durum Wheat Genome Sequencing Consortium (IDWGSC)"/>
            <person name="Milanesi L."/>
        </authorList>
    </citation>
    <scope>NUCLEOTIDE SEQUENCE [LARGE SCALE GENOMIC DNA]</scope>
    <source>
        <strain evidence="12">cv. Svevo</strain>
    </source>
</reference>
<comment type="similarity">
    <text evidence="1">Belongs to the disease resistance NB-LRR family.</text>
</comment>
<dbReference type="Pfam" id="PF18052">
    <property type="entry name" value="Rx_N"/>
    <property type="match status" value="1"/>
</dbReference>
<evidence type="ECO:0000313" key="11">
    <source>
        <dbReference type="EMBL" id="VAI94308.1"/>
    </source>
</evidence>
<sequence length="826" mass="92921">MAMVLDAFASYIGDYLKQVVQDELGTMLGVSGEIDKLGNKLQDLKNFLADADRRNITDEAVQVWVGQLKRAMYEAADILDLCQLKAMERGSSSSDALCCNPLLFCMRNPFHAREIGTRIKALNKRLDSIKERSATFNFINLGSYADCHSSNVNIFSHGNPRWETSGELDRSSVVGDKIEEDTRALVAQITSCGNDVSNNIMVVAIVGVGGIGKTTLAQKVFNDEAIQGDFSKKIWLSVNQNFSEVELLRRAIIEVRGDARPVGNAKTTLQRTLKEALIGHKTFLIMDDVWNYRAWEDVLKTPLVNAAAAGSRVLITTRDEGVARGVSAIWPYHHIDTLATDDAWLLLKTQVCSSEIDEDHINTLKDIGMKIIQKCGCLPIAVKVMGGLLHERGELRRDWQQVLDDSKWSTTKMPHDLNHTVYLSYEYMPSYLKQCFLYYSFLPKSRRFHMEQVVAMWISEGFIHENSGDLEELGRNYYKELVSRNLIEPDKSCIGILVCSMHDVVRSFAHYMTKDEALVAQDGENDILAKLGSQKFLRLSIETNPSQSGELEWKSLQAQQSVRTLFSTIQIKMKHGDSLVTFSSLRTLHIESADMTLLVESLHQLKHLRYLTLVNAGMSVLTGNIGKMKLLQFLDLGECPKLVNLPDSIVKLGQLRLLSLPKSSMVPREFSSLTNMRRLHIFRAHMDGDWCSLDELGPLSQVRYLGLTELENVSASSNVPNARLGEKTRLLSLLMHCTSKLGEDGLVKEKEGVYEEEQQRIEKVHDKLCPPPGVEYLRITGYFGRQLPSWMMSTSMVPLNNLNTIFFDDLPCCTQLPNGLCQLPNL</sequence>
<dbReference type="AlphaFoldDB" id="A0A9R1C6M4"/>
<feature type="domain" description="NB-ARC" evidence="7">
    <location>
        <begin position="197"/>
        <end position="354"/>
    </location>
</feature>
<evidence type="ECO:0000256" key="1">
    <source>
        <dbReference type="ARBA" id="ARBA00008894"/>
    </source>
</evidence>
<dbReference type="InterPro" id="IPR002182">
    <property type="entry name" value="NB-ARC"/>
</dbReference>
<dbReference type="FunFam" id="1.10.10.10:FF:000322">
    <property type="entry name" value="Probable disease resistance protein At1g63360"/>
    <property type="match status" value="1"/>
</dbReference>
<gene>
    <name evidence="11" type="ORF">TRITD_7Bv1G233660</name>
</gene>
<dbReference type="GO" id="GO:0002758">
    <property type="term" value="P:innate immune response-activating signaling pathway"/>
    <property type="evidence" value="ECO:0007669"/>
    <property type="project" value="UniProtKB-ARBA"/>
</dbReference>
<dbReference type="InterPro" id="IPR042197">
    <property type="entry name" value="Apaf_helical"/>
</dbReference>
<dbReference type="InterPro" id="IPR058922">
    <property type="entry name" value="WHD_DRP"/>
</dbReference>
<evidence type="ECO:0000259" key="7">
    <source>
        <dbReference type="Pfam" id="PF00931"/>
    </source>
</evidence>